<dbReference type="InterPro" id="IPR001878">
    <property type="entry name" value="Znf_CCHC"/>
</dbReference>
<reference evidence="4 5" key="1">
    <citation type="submission" date="2018-08" db="EMBL/GenBank/DDBJ databases">
        <title>Genomic investigation of the strawberry pathogen Phytophthora fragariae indicates pathogenicity is determined by transcriptional variation in three key races.</title>
        <authorList>
            <person name="Adams T.M."/>
            <person name="Armitage A.D."/>
            <person name="Sobczyk M.K."/>
            <person name="Bates H.J."/>
            <person name="Dunwell J.M."/>
            <person name="Nellist C.F."/>
            <person name="Harrison R.J."/>
        </authorList>
    </citation>
    <scope>NUCLEOTIDE SEQUENCE [LARGE SCALE GENOMIC DNA]</scope>
    <source>
        <strain evidence="4 5">SCRP333</strain>
    </source>
</reference>
<evidence type="ECO:0000259" key="3">
    <source>
        <dbReference type="PROSITE" id="PS50158"/>
    </source>
</evidence>
<keyword evidence="1" id="KW-0862">Zinc</keyword>
<dbReference type="AlphaFoldDB" id="A0A6A4CU19"/>
<proteinExistence type="predicted"/>
<sequence length="883" mass="99422">YPKEVIDVATPTPPDTEEEDKDDVHMEELLAGRGKRLRSPQSESKEAGTTGESGTRERASMATSAAESNQGEGYNGLDPGDGEDEEEKAEEKEGPDQPSDQPTHDSEQAEKLSFAEMYNYLYGEAAGKTIEQAQEIVSVEEYVTSMFGQVFSTHPKEALAAEKRRYPELTGVESEHLLRLFLLDANIGRADSRKWKQRLYDSTRAIYKSRRSLCEIIEHRISTSQVRCTQPALNPWAQRTSQENMAADGDVDMSADKSSKFRFLKSAYTAEEISALRSLCETPYGFPAAIRKPTTNEAKVIKGLLEGTILCAELPSFLKRVCTNEALRRIQNTIQAQVEGDLAMNLPQDFPVYPDFQSRDRLISMILLKPENGGHDKAKLVELLHDTKQICYDRISHAIHLIFWTREQATTWSKAFKTLPFRNRVFRLQNEHPEVLPGTIDNNNRSTSVWGRQVGADGVRNEMKRDRYHVRLLNISRFIDEAAVDTYIQQQFDGTYTTWQEPTTGNRARQTDTWEIFFKTAVCPAFLAGSRFLNWNGVKILIHHVSAKPSPPCFQCGASGHTRTKCNAEDDYWKTCGYCITVSADAIAALPRQTSTVTSFEELTRYWIDEEQAVEPNSTVTPKQRVRAQDQTLEPGERVATNQGLSHPTQTEWYTVRNKRATTDQGANSEQEAKQTGLKEGPRSILSRKTSPSDTVKPLDEEKTRSQSTAVEPEAAPAEHQSIGVEVGRQLSVRSPAMEKQQSLIEKQVQAKRKPSSDDAMMSLKNLNLKKFTAKAKSVQEVAQASGLEVVDTPPNGNCQYYAVAMALLNRTFELGEDQTAAETLTAKLKKGILAASNHFFEEEYPHSSRMYLLRSINNHKEMKLTEDQSKTELRRYFSEIVL</sequence>
<evidence type="ECO:0000256" key="2">
    <source>
        <dbReference type="SAM" id="MobiDB-lite"/>
    </source>
</evidence>
<feature type="compositionally biased region" description="Polar residues" evidence="2">
    <location>
        <begin position="61"/>
        <end position="72"/>
    </location>
</feature>
<feature type="non-terminal residue" evidence="4">
    <location>
        <position position="1"/>
    </location>
</feature>
<feature type="domain" description="CCHC-type" evidence="3">
    <location>
        <begin position="553"/>
        <end position="566"/>
    </location>
</feature>
<feature type="compositionally biased region" description="Polar residues" evidence="2">
    <location>
        <begin position="640"/>
        <end position="653"/>
    </location>
</feature>
<dbReference type="GO" id="GO:0003676">
    <property type="term" value="F:nucleic acid binding"/>
    <property type="evidence" value="ECO:0007669"/>
    <property type="project" value="InterPro"/>
</dbReference>
<feature type="region of interest" description="Disordered" evidence="2">
    <location>
        <begin position="614"/>
        <end position="724"/>
    </location>
</feature>
<dbReference type="EMBL" id="QXFT01002547">
    <property type="protein sequence ID" value="KAE9296570.1"/>
    <property type="molecule type" value="Genomic_DNA"/>
</dbReference>
<keyword evidence="5" id="KW-1185">Reference proteome</keyword>
<dbReference type="Proteomes" id="UP000434957">
    <property type="component" value="Unassembled WGS sequence"/>
</dbReference>
<evidence type="ECO:0000313" key="5">
    <source>
        <dbReference type="Proteomes" id="UP000434957"/>
    </source>
</evidence>
<dbReference type="PROSITE" id="PS50158">
    <property type="entry name" value="ZF_CCHC"/>
    <property type="match status" value="1"/>
</dbReference>
<keyword evidence="1" id="KW-0863">Zinc-finger</keyword>
<feature type="region of interest" description="Disordered" evidence="2">
    <location>
        <begin position="1"/>
        <end position="108"/>
    </location>
</feature>
<name>A0A6A4CU19_9STRA</name>
<evidence type="ECO:0000256" key="1">
    <source>
        <dbReference type="PROSITE-ProRule" id="PRU00047"/>
    </source>
</evidence>
<evidence type="ECO:0000313" key="4">
    <source>
        <dbReference type="EMBL" id="KAE9296570.1"/>
    </source>
</evidence>
<accession>A0A6A4CU19</accession>
<comment type="caution">
    <text evidence="4">The sequence shown here is derived from an EMBL/GenBank/DDBJ whole genome shotgun (WGS) entry which is preliminary data.</text>
</comment>
<gene>
    <name evidence="4" type="ORF">PR003_g23725</name>
</gene>
<dbReference type="GO" id="GO:0008270">
    <property type="term" value="F:zinc ion binding"/>
    <property type="evidence" value="ECO:0007669"/>
    <property type="project" value="UniProtKB-KW"/>
</dbReference>
<protein>
    <recommendedName>
        <fullName evidence="3">CCHC-type domain-containing protein</fullName>
    </recommendedName>
</protein>
<organism evidence="4 5">
    <name type="scientific">Phytophthora rubi</name>
    <dbReference type="NCBI Taxonomy" id="129364"/>
    <lineage>
        <taxon>Eukaryota</taxon>
        <taxon>Sar</taxon>
        <taxon>Stramenopiles</taxon>
        <taxon>Oomycota</taxon>
        <taxon>Peronosporomycetes</taxon>
        <taxon>Peronosporales</taxon>
        <taxon>Peronosporaceae</taxon>
        <taxon>Phytophthora</taxon>
    </lineage>
</organism>
<keyword evidence="1" id="KW-0479">Metal-binding</keyword>